<dbReference type="Gene3D" id="3.40.50.970">
    <property type="match status" value="2"/>
</dbReference>
<feature type="domain" description="Thiamine pyrophosphate enzyme TPP-binding" evidence="6">
    <location>
        <begin position="385"/>
        <end position="526"/>
    </location>
</feature>
<dbReference type="InterPro" id="IPR012000">
    <property type="entry name" value="Thiamin_PyroP_enz_cen_dom"/>
</dbReference>
<keyword evidence="3 4" id="KW-0786">Thiamine pyrophosphate</keyword>
<name>A0A2U8VWS4_9HYPH</name>
<dbReference type="CDD" id="cd07035">
    <property type="entry name" value="TPP_PYR_POX_like"/>
    <property type="match status" value="1"/>
</dbReference>
<feature type="domain" description="Thiamine pyrophosphate enzyme N-terminal TPP-binding" evidence="7">
    <location>
        <begin position="5"/>
        <end position="119"/>
    </location>
</feature>
<dbReference type="RefSeq" id="WP_109953082.1">
    <property type="nucleotide sequence ID" value="NZ_CP029551.1"/>
</dbReference>
<organism evidence="8 9">
    <name type="scientific">Methylobacterium radiodurans</name>
    <dbReference type="NCBI Taxonomy" id="2202828"/>
    <lineage>
        <taxon>Bacteria</taxon>
        <taxon>Pseudomonadati</taxon>
        <taxon>Pseudomonadota</taxon>
        <taxon>Alphaproteobacteria</taxon>
        <taxon>Hyphomicrobiales</taxon>
        <taxon>Methylobacteriaceae</taxon>
        <taxon>Methylobacterium</taxon>
    </lineage>
</organism>
<dbReference type="Pfam" id="PF02775">
    <property type="entry name" value="TPP_enzyme_C"/>
    <property type="match status" value="1"/>
</dbReference>
<dbReference type="InterPro" id="IPR012001">
    <property type="entry name" value="Thiamin_PyroP_enz_TPP-bd_dom"/>
</dbReference>
<comment type="similarity">
    <text evidence="2 4">Belongs to the TPP enzyme family.</text>
</comment>
<evidence type="ECO:0000256" key="2">
    <source>
        <dbReference type="ARBA" id="ARBA00007812"/>
    </source>
</evidence>
<reference evidence="8 9" key="1">
    <citation type="submission" date="2018-05" db="EMBL/GenBank/DDBJ databases">
        <title>Complete Genome Sequence of Methylobacterium sp. 17Sr1-43.</title>
        <authorList>
            <person name="Srinivasan S."/>
        </authorList>
    </citation>
    <scope>NUCLEOTIDE SEQUENCE [LARGE SCALE GENOMIC DNA]</scope>
    <source>
        <strain evidence="8 9">17Sr1-43</strain>
    </source>
</reference>
<evidence type="ECO:0000259" key="5">
    <source>
        <dbReference type="Pfam" id="PF00205"/>
    </source>
</evidence>
<dbReference type="PANTHER" id="PTHR18968">
    <property type="entry name" value="THIAMINE PYROPHOSPHATE ENZYMES"/>
    <property type="match status" value="1"/>
</dbReference>
<dbReference type="GO" id="GO:0009097">
    <property type="term" value="P:isoleucine biosynthetic process"/>
    <property type="evidence" value="ECO:0007669"/>
    <property type="project" value="TreeGrafter"/>
</dbReference>
<dbReference type="FunFam" id="3.40.50.970:FF:000007">
    <property type="entry name" value="Acetolactate synthase"/>
    <property type="match status" value="1"/>
</dbReference>
<evidence type="ECO:0000256" key="1">
    <source>
        <dbReference type="ARBA" id="ARBA00001964"/>
    </source>
</evidence>
<evidence type="ECO:0000313" key="9">
    <source>
        <dbReference type="Proteomes" id="UP000246058"/>
    </source>
</evidence>
<comment type="cofactor">
    <cofactor evidence="1">
        <name>thiamine diphosphate</name>
        <dbReference type="ChEBI" id="CHEBI:58937"/>
    </cofactor>
</comment>
<dbReference type="Pfam" id="PF02776">
    <property type="entry name" value="TPP_enzyme_N"/>
    <property type="match status" value="1"/>
</dbReference>
<dbReference type="AlphaFoldDB" id="A0A2U8VWS4"/>
<dbReference type="SUPFAM" id="SSF52467">
    <property type="entry name" value="DHS-like NAD/FAD-binding domain"/>
    <property type="match status" value="1"/>
</dbReference>
<evidence type="ECO:0000256" key="3">
    <source>
        <dbReference type="ARBA" id="ARBA00023052"/>
    </source>
</evidence>
<dbReference type="InterPro" id="IPR011766">
    <property type="entry name" value="TPP_enzyme_TPP-bd"/>
</dbReference>
<proteinExistence type="inferred from homology"/>
<evidence type="ECO:0000256" key="4">
    <source>
        <dbReference type="RuleBase" id="RU362132"/>
    </source>
</evidence>
<dbReference type="SUPFAM" id="SSF52518">
    <property type="entry name" value="Thiamin diphosphate-binding fold (THDP-binding)"/>
    <property type="match status" value="2"/>
</dbReference>
<gene>
    <name evidence="8" type="ORF">DK427_21090</name>
</gene>
<dbReference type="EMBL" id="CP029551">
    <property type="protein sequence ID" value="AWN37918.1"/>
    <property type="molecule type" value="Genomic_DNA"/>
</dbReference>
<dbReference type="GO" id="GO:0030976">
    <property type="term" value="F:thiamine pyrophosphate binding"/>
    <property type="evidence" value="ECO:0007669"/>
    <property type="project" value="InterPro"/>
</dbReference>
<evidence type="ECO:0000259" key="6">
    <source>
        <dbReference type="Pfam" id="PF02775"/>
    </source>
</evidence>
<dbReference type="InterPro" id="IPR045229">
    <property type="entry name" value="TPP_enz"/>
</dbReference>
<dbReference type="GO" id="GO:0005948">
    <property type="term" value="C:acetolactate synthase complex"/>
    <property type="evidence" value="ECO:0007669"/>
    <property type="project" value="TreeGrafter"/>
</dbReference>
<dbReference type="Proteomes" id="UP000246058">
    <property type="component" value="Chromosome"/>
</dbReference>
<keyword evidence="9" id="KW-1185">Reference proteome</keyword>
<dbReference type="OrthoDB" id="4494979at2"/>
<dbReference type="GO" id="GO:0050660">
    <property type="term" value="F:flavin adenine dinucleotide binding"/>
    <property type="evidence" value="ECO:0007669"/>
    <property type="project" value="TreeGrafter"/>
</dbReference>
<dbReference type="InterPro" id="IPR029061">
    <property type="entry name" value="THDP-binding"/>
</dbReference>
<evidence type="ECO:0000313" key="8">
    <source>
        <dbReference type="EMBL" id="AWN37918.1"/>
    </source>
</evidence>
<dbReference type="GO" id="GO:0000287">
    <property type="term" value="F:magnesium ion binding"/>
    <property type="evidence" value="ECO:0007669"/>
    <property type="project" value="InterPro"/>
</dbReference>
<dbReference type="KEGG" id="meti:DK427_21090"/>
<protein>
    <submittedName>
        <fullName evidence="8">Acetolactate synthase</fullName>
    </submittedName>
</protein>
<sequence>METLRGADIVAWTLEALGVTRIFTLSGNHIMPVFDALLETGIAVVHARHEAACVHMADAWGRLTGEVGVALVTGGQGHTNGAAALFTALAAESPVLLLSGHAGVAEIGRGAFQELAQAEIARPTTKASWTATSIAGLGADLARAFRIAREGRPGPVHVSLPVDLLERAIPAATVRIPGPAAAAPRASGPAPDLVEDLLAAIAAADRPLLLCGPALCDAAGREAMAGLEERLGLPVLGMESPRGVNDPALGAFAEVLARADLLVLLGKPLDFTLRFGGAPAVAPDCRFALVDPDPALLARAPAERLAVSGAADPRSLLAALGARGTALPRHADWHREARAAITYRPPAWADLRGSGRLHPVELCRAVDGFLAGYPDATLICDGGEIGQWPQALVRSGRRLINGVSGTIGASIPFAIATKLTRPEAPVVAVMGDGTFGFHMAEFDTAVRYGIPFVAVVGNDARWNAEHQIQLRSYGPERTRHCDLLPTRYDAVVQALGGFGALVTEAAELPAALEAAHASGLPACLNVMIESVPAPAIRRPG</sequence>
<dbReference type="InterPro" id="IPR029035">
    <property type="entry name" value="DHS-like_NAD/FAD-binding_dom"/>
</dbReference>
<dbReference type="Gene3D" id="3.40.50.1220">
    <property type="entry name" value="TPP-binding domain"/>
    <property type="match status" value="1"/>
</dbReference>
<accession>A0A2U8VWS4</accession>
<dbReference type="Pfam" id="PF00205">
    <property type="entry name" value="TPP_enzyme_M"/>
    <property type="match status" value="1"/>
</dbReference>
<feature type="domain" description="Thiamine pyrophosphate enzyme central" evidence="5">
    <location>
        <begin position="194"/>
        <end position="319"/>
    </location>
</feature>
<dbReference type="GO" id="GO:0003984">
    <property type="term" value="F:acetolactate synthase activity"/>
    <property type="evidence" value="ECO:0007669"/>
    <property type="project" value="TreeGrafter"/>
</dbReference>
<dbReference type="PANTHER" id="PTHR18968:SF166">
    <property type="entry name" value="2-HYDROXYACYL-COA LYASE 2"/>
    <property type="match status" value="1"/>
</dbReference>
<dbReference type="GO" id="GO:0009099">
    <property type="term" value="P:L-valine biosynthetic process"/>
    <property type="evidence" value="ECO:0007669"/>
    <property type="project" value="TreeGrafter"/>
</dbReference>
<evidence type="ECO:0000259" key="7">
    <source>
        <dbReference type="Pfam" id="PF02776"/>
    </source>
</evidence>